<organism evidence="6">
    <name type="scientific">Magallana gigas</name>
    <name type="common">Pacific oyster</name>
    <name type="synonym">Crassostrea gigas</name>
    <dbReference type="NCBI Taxonomy" id="29159"/>
    <lineage>
        <taxon>Eukaryota</taxon>
        <taxon>Metazoa</taxon>
        <taxon>Spiralia</taxon>
        <taxon>Lophotrochozoa</taxon>
        <taxon>Mollusca</taxon>
        <taxon>Bivalvia</taxon>
        <taxon>Autobranchia</taxon>
        <taxon>Pteriomorphia</taxon>
        <taxon>Ostreida</taxon>
        <taxon>Ostreoidea</taxon>
        <taxon>Ostreidae</taxon>
        <taxon>Magallana</taxon>
    </lineage>
</organism>
<dbReference type="OMA" id="DWFESVR"/>
<dbReference type="EMBL" id="JH815810">
    <property type="protein sequence ID" value="EKC24434.1"/>
    <property type="molecule type" value="Genomic_DNA"/>
</dbReference>
<keyword evidence="8" id="KW-1185">Reference proteome</keyword>
<keyword evidence="2 5" id="KW-0812">Transmembrane</keyword>
<protein>
    <submittedName>
        <fullName evidence="6 7">Uncharacterized protein</fullName>
    </submittedName>
</protein>
<dbReference type="PANTHER" id="PTHR10671">
    <property type="entry name" value="EPITHELIAL MEMBRANE PROTEIN-RELATED"/>
    <property type="match status" value="1"/>
</dbReference>
<keyword evidence="3 5" id="KW-1133">Transmembrane helix</keyword>
<evidence type="ECO:0000313" key="8">
    <source>
        <dbReference type="Proteomes" id="UP000005408"/>
    </source>
</evidence>
<evidence type="ECO:0000256" key="2">
    <source>
        <dbReference type="ARBA" id="ARBA00022692"/>
    </source>
</evidence>
<dbReference type="OrthoDB" id="6157359at2759"/>
<feature type="transmembrane region" description="Helical" evidence="5">
    <location>
        <begin position="143"/>
        <end position="167"/>
    </location>
</feature>
<reference evidence="6" key="1">
    <citation type="journal article" date="2012" name="Nature">
        <title>The oyster genome reveals stress adaptation and complexity of shell formation.</title>
        <authorList>
            <person name="Zhang G."/>
            <person name="Fang X."/>
            <person name="Guo X."/>
            <person name="Li L."/>
            <person name="Luo R."/>
            <person name="Xu F."/>
            <person name="Yang P."/>
            <person name="Zhang L."/>
            <person name="Wang X."/>
            <person name="Qi H."/>
            <person name="Xiong Z."/>
            <person name="Que H."/>
            <person name="Xie Y."/>
            <person name="Holland P.W."/>
            <person name="Paps J."/>
            <person name="Zhu Y."/>
            <person name="Wu F."/>
            <person name="Chen Y."/>
            <person name="Wang J."/>
            <person name="Peng C."/>
            <person name="Meng J."/>
            <person name="Yang L."/>
            <person name="Liu J."/>
            <person name="Wen B."/>
            <person name="Zhang N."/>
            <person name="Huang Z."/>
            <person name="Zhu Q."/>
            <person name="Feng Y."/>
            <person name="Mount A."/>
            <person name="Hedgecock D."/>
            <person name="Xu Z."/>
            <person name="Liu Y."/>
            <person name="Domazet-Loso T."/>
            <person name="Du Y."/>
            <person name="Sun X."/>
            <person name="Zhang S."/>
            <person name="Liu B."/>
            <person name="Cheng P."/>
            <person name="Jiang X."/>
            <person name="Li J."/>
            <person name="Fan D."/>
            <person name="Wang W."/>
            <person name="Fu W."/>
            <person name="Wang T."/>
            <person name="Wang B."/>
            <person name="Zhang J."/>
            <person name="Peng Z."/>
            <person name="Li Y."/>
            <person name="Li N."/>
            <person name="Wang J."/>
            <person name="Chen M."/>
            <person name="He Y."/>
            <person name="Tan F."/>
            <person name="Song X."/>
            <person name="Zheng Q."/>
            <person name="Huang R."/>
            <person name="Yang H."/>
            <person name="Du X."/>
            <person name="Chen L."/>
            <person name="Yang M."/>
            <person name="Gaffney P.M."/>
            <person name="Wang S."/>
            <person name="Luo L."/>
            <person name="She Z."/>
            <person name="Ming Y."/>
            <person name="Huang W."/>
            <person name="Zhang S."/>
            <person name="Huang B."/>
            <person name="Zhang Y."/>
            <person name="Qu T."/>
            <person name="Ni P."/>
            <person name="Miao G."/>
            <person name="Wang J."/>
            <person name="Wang Q."/>
            <person name="Steinberg C.E."/>
            <person name="Wang H."/>
            <person name="Li N."/>
            <person name="Qian L."/>
            <person name="Zhang G."/>
            <person name="Li Y."/>
            <person name="Yang H."/>
            <person name="Liu X."/>
            <person name="Wang J."/>
            <person name="Yin Y."/>
            <person name="Wang J."/>
        </authorList>
    </citation>
    <scope>NUCLEOTIDE SEQUENCE [LARGE SCALE GENOMIC DNA]</scope>
    <source>
        <strain evidence="6">05x7-T-G4-1.051#20</strain>
    </source>
</reference>
<dbReference type="EnsemblMetazoa" id="G6641.12">
    <property type="protein sequence ID" value="G6641.12:cds"/>
    <property type="gene ID" value="G6641"/>
</dbReference>
<dbReference type="EnsemblMetazoa" id="G6641.9">
    <property type="protein sequence ID" value="G6641.9:cds"/>
    <property type="gene ID" value="G6641"/>
</dbReference>
<accession>K1PZD0</accession>
<evidence type="ECO:0000313" key="6">
    <source>
        <dbReference type="EMBL" id="EKC24434.1"/>
    </source>
</evidence>
<dbReference type="EnsemblMetazoa" id="G6641.18">
    <property type="protein sequence ID" value="G6641.18:cds"/>
    <property type="gene ID" value="G6641"/>
</dbReference>
<keyword evidence="4 5" id="KW-0472">Membrane</keyword>
<evidence type="ECO:0000256" key="4">
    <source>
        <dbReference type="ARBA" id="ARBA00023136"/>
    </source>
</evidence>
<dbReference type="EnsemblMetazoa" id="G6641.13">
    <property type="protein sequence ID" value="G6641.13:cds"/>
    <property type="gene ID" value="G6641"/>
</dbReference>
<dbReference type="KEGG" id="crg:105331027"/>
<dbReference type="EnsemblMetazoa" id="G6641.8">
    <property type="protein sequence ID" value="G6641.8:cds"/>
    <property type="gene ID" value="G6641"/>
</dbReference>
<dbReference type="HOGENOM" id="CLU_107301_0_0_1"/>
<proteinExistence type="predicted"/>
<dbReference type="EnsemblMetazoa" id="G6641.11">
    <property type="protein sequence ID" value="G6641.11:cds"/>
    <property type="gene ID" value="G6641"/>
</dbReference>
<dbReference type="InterPro" id="IPR050579">
    <property type="entry name" value="PMP-22/EMP/MP20-like"/>
</dbReference>
<feature type="transmembrane region" description="Helical" evidence="5">
    <location>
        <begin position="113"/>
        <end position="137"/>
    </location>
</feature>
<name>K1PZD0_MAGGI</name>
<dbReference type="Gene3D" id="1.20.140.150">
    <property type="match status" value="1"/>
</dbReference>
<dbReference type="Proteomes" id="UP000005408">
    <property type="component" value="Unassembled WGS sequence"/>
</dbReference>
<reference evidence="7" key="2">
    <citation type="submission" date="2022-08" db="UniProtKB">
        <authorList>
            <consortium name="EnsemblMetazoa"/>
        </authorList>
    </citation>
    <scope>IDENTIFICATION</scope>
    <source>
        <strain evidence="7">05x7-T-G4-1.051#20</strain>
    </source>
</reference>
<evidence type="ECO:0000313" key="7">
    <source>
        <dbReference type="EnsemblMetazoa" id="G6641.10:cds"/>
    </source>
</evidence>
<gene>
    <name evidence="6" type="ORF">CGI_10016400</name>
</gene>
<comment type="subcellular location">
    <subcellularLocation>
        <location evidence="1">Membrane</location>
        <topology evidence="1">Multi-pass membrane protein</topology>
    </subcellularLocation>
</comment>
<sequence length="172" mass="18403">MVELGNAPAATKVATVFIIIAFVVFLVGFGAPYWRDYPLGGNSGLWQSCGLFLGLDGCSYFTDLDEVGKDSYLPDWFESTRVFEAIGLIAAIVGLLFLVLYTCVSKTSGNKIVAFLTAILTLGTGGVIMLGVIIYGSKVDTDYLQWAFALTTASGCLYVISGILLFVSMCSK</sequence>
<dbReference type="GO" id="GO:0005886">
    <property type="term" value="C:plasma membrane"/>
    <property type="evidence" value="ECO:0007669"/>
    <property type="project" value="TreeGrafter"/>
</dbReference>
<dbReference type="PANTHER" id="PTHR10671:SF108">
    <property type="entry name" value="CLAUDIN FAMILY PROTEIN-RELATED"/>
    <property type="match status" value="1"/>
</dbReference>
<evidence type="ECO:0000256" key="3">
    <source>
        <dbReference type="ARBA" id="ARBA00022989"/>
    </source>
</evidence>
<evidence type="ECO:0000256" key="1">
    <source>
        <dbReference type="ARBA" id="ARBA00004141"/>
    </source>
</evidence>
<dbReference type="EnsemblMetazoa" id="G6641.10">
    <property type="protein sequence ID" value="G6641.10:cds"/>
    <property type="gene ID" value="G6641"/>
</dbReference>
<feature type="transmembrane region" description="Helical" evidence="5">
    <location>
        <begin position="13"/>
        <end position="33"/>
    </location>
</feature>
<feature type="transmembrane region" description="Helical" evidence="5">
    <location>
        <begin position="82"/>
        <end position="101"/>
    </location>
</feature>
<dbReference type="AlphaFoldDB" id="K1PZD0"/>
<evidence type="ECO:0000256" key="5">
    <source>
        <dbReference type="SAM" id="Phobius"/>
    </source>
</evidence>